<dbReference type="Pfam" id="PF06776">
    <property type="entry name" value="IalB"/>
    <property type="match status" value="1"/>
</dbReference>
<organism evidence="2 3">
    <name type="scientific">Roseovarius litoreus</name>
    <dbReference type="NCBI Taxonomy" id="1155722"/>
    <lineage>
        <taxon>Bacteria</taxon>
        <taxon>Pseudomonadati</taxon>
        <taxon>Pseudomonadota</taxon>
        <taxon>Alphaproteobacteria</taxon>
        <taxon>Rhodobacterales</taxon>
        <taxon>Roseobacteraceae</taxon>
        <taxon>Roseovarius</taxon>
    </lineage>
</organism>
<proteinExistence type="predicted"/>
<feature type="chain" id="PRO_5012341991" evidence="1">
    <location>
        <begin position="31"/>
        <end position="183"/>
    </location>
</feature>
<dbReference type="EMBL" id="FRCB01000004">
    <property type="protein sequence ID" value="SHM06879.1"/>
    <property type="molecule type" value="Genomic_DNA"/>
</dbReference>
<dbReference type="Proteomes" id="UP000322545">
    <property type="component" value="Unassembled WGS sequence"/>
</dbReference>
<name>A0A1M7FT84_9RHOB</name>
<gene>
    <name evidence="2" type="ORF">SAMN05443432_104308</name>
</gene>
<accession>A0A1M7FT84</accession>
<keyword evidence="1" id="KW-0732">Signal</keyword>
<dbReference type="AlphaFoldDB" id="A0A1M7FT84"/>
<reference evidence="2 3" key="1">
    <citation type="submission" date="2016-11" db="EMBL/GenBank/DDBJ databases">
        <authorList>
            <person name="Varghese N."/>
            <person name="Submissions S."/>
        </authorList>
    </citation>
    <scope>NUCLEOTIDE SEQUENCE [LARGE SCALE GENOMIC DNA]</scope>
    <source>
        <strain evidence="2 3">DSM 28249</strain>
    </source>
</reference>
<evidence type="ECO:0000313" key="2">
    <source>
        <dbReference type="EMBL" id="SHM06879.1"/>
    </source>
</evidence>
<sequence>MARKRGNEMKTTSMILGIIAAAGMAATAQAQEAAQTATEEMRNGQMVGDWVVVCEAVTISQNQCRMVQEQSLRETGEMIARFIAVPVSDGAILLAQVPMGVYLPGGAVYRFSGKDEIEQRNMIWQRCADTVCEAAAPLSEEELALFAESEALLFGFRETSDGDPVVLSVGIEGFAEAIEKLRP</sequence>
<dbReference type="InterPro" id="IPR038696">
    <property type="entry name" value="IalB_sf"/>
</dbReference>
<keyword evidence="3" id="KW-1185">Reference proteome</keyword>
<evidence type="ECO:0000313" key="3">
    <source>
        <dbReference type="Proteomes" id="UP000322545"/>
    </source>
</evidence>
<feature type="signal peptide" evidence="1">
    <location>
        <begin position="1"/>
        <end position="30"/>
    </location>
</feature>
<dbReference type="Gene3D" id="2.60.40.1880">
    <property type="entry name" value="Invasion associated locus B (IalB) protein"/>
    <property type="match status" value="1"/>
</dbReference>
<evidence type="ECO:0000256" key="1">
    <source>
        <dbReference type="SAM" id="SignalP"/>
    </source>
</evidence>
<dbReference type="InterPro" id="IPR010642">
    <property type="entry name" value="Invasion_prot_B"/>
</dbReference>
<protein>
    <submittedName>
        <fullName evidence="2">Invasion protein IalB, involved in pathogenesis</fullName>
    </submittedName>
</protein>